<evidence type="ECO:0000259" key="9">
    <source>
        <dbReference type="SMART" id="SM00922"/>
    </source>
</evidence>
<keyword evidence="8" id="KW-0472">Membrane</keyword>
<dbReference type="SFLD" id="SFLDF00010">
    <property type="entry name" value="dipeptide_epimerase"/>
    <property type="match status" value="1"/>
</dbReference>
<dbReference type="InterPro" id="IPR029017">
    <property type="entry name" value="Enolase-like_N"/>
</dbReference>
<protein>
    <recommendedName>
        <fullName evidence="7">Dipeptide epimerase</fullName>
        <ecNumber evidence="7">5.1.1.-</ecNumber>
    </recommendedName>
</protein>
<keyword evidence="8" id="KW-0812">Transmembrane</keyword>
<dbReference type="SFLD" id="SFLDG00180">
    <property type="entry name" value="muconate_cycloisomerase"/>
    <property type="match status" value="1"/>
</dbReference>
<evidence type="ECO:0000313" key="11">
    <source>
        <dbReference type="Proteomes" id="UP000435138"/>
    </source>
</evidence>
<keyword evidence="3 6" id="KW-0460">Magnesium</keyword>
<dbReference type="Gene3D" id="3.20.20.120">
    <property type="entry name" value="Enolase-like C-terminal domain"/>
    <property type="match status" value="1"/>
</dbReference>
<dbReference type="InterPro" id="IPR036849">
    <property type="entry name" value="Enolase-like_C_sf"/>
</dbReference>
<dbReference type="AlphaFoldDB" id="A0A6A8A7R3"/>
<evidence type="ECO:0000256" key="8">
    <source>
        <dbReference type="SAM" id="Phobius"/>
    </source>
</evidence>
<dbReference type="EC" id="5.1.1.-" evidence="7"/>
<evidence type="ECO:0000256" key="4">
    <source>
        <dbReference type="ARBA" id="ARBA00023235"/>
    </source>
</evidence>
<dbReference type="PANTHER" id="PTHR48080">
    <property type="entry name" value="D-GALACTONATE DEHYDRATASE-RELATED"/>
    <property type="match status" value="1"/>
</dbReference>
<dbReference type="PANTHER" id="PTHR48080:SF3">
    <property type="entry name" value="ENOLASE SUPERFAMILY MEMBER DDB_G0284701"/>
    <property type="match status" value="1"/>
</dbReference>
<dbReference type="Pfam" id="PF13378">
    <property type="entry name" value="MR_MLE_C"/>
    <property type="match status" value="1"/>
</dbReference>
<evidence type="ECO:0000256" key="3">
    <source>
        <dbReference type="ARBA" id="ARBA00022842"/>
    </source>
</evidence>
<feature type="domain" description="Mandelate racemase/muconate lactonizing enzyme C-terminal" evidence="9">
    <location>
        <begin position="131"/>
        <end position="222"/>
    </location>
</feature>
<dbReference type="CDD" id="cd03319">
    <property type="entry name" value="L-Ala-DL-Glu_epimerase"/>
    <property type="match status" value="1"/>
</dbReference>
<dbReference type="Proteomes" id="UP000435138">
    <property type="component" value="Unassembled WGS sequence"/>
</dbReference>
<dbReference type="RefSeq" id="WP_153354782.1">
    <property type="nucleotide sequence ID" value="NZ_JAYKOO010000001.1"/>
</dbReference>
<feature type="binding site" evidence="6">
    <location>
        <position position="175"/>
    </location>
    <ligand>
        <name>Mg(2+)</name>
        <dbReference type="ChEBI" id="CHEBI:18420"/>
    </ligand>
</feature>
<feature type="binding site" evidence="6">
    <location>
        <position position="201"/>
    </location>
    <ligand>
        <name>Mg(2+)</name>
        <dbReference type="ChEBI" id="CHEBI:18420"/>
    </ligand>
</feature>
<dbReference type="GO" id="GO:0016855">
    <property type="term" value="F:racemase and epimerase activity, acting on amino acids and derivatives"/>
    <property type="evidence" value="ECO:0007669"/>
    <property type="project" value="UniProtKB-UniRule"/>
</dbReference>
<feature type="active site" description="Proton acceptor; specific for (S)-substrate epimerization" evidence="5">
    <location>
        <position position="246"/>
    </location>
</feature>
<evidence type="ECO:0000256" key="1">
    <source>
        <dbReference type="ARBA" id="ARBA00008031"/>
    </source>
</evidence>
<dbReference type="SMART" id="SM00922">
    <property type="entry name" value="MR_MLE"/>
    <property type="match status" value="1"/>
</dbReference>
<evidence type="ECO:0000256" key="7">
    <source>
        <dbReference type="RuleBase" id="RU366006"/>
    </source>
</evidence>
<dbReference type="Pfam" id="PF02746">
    <property type="entry name" value="MR_MLE_N"/>
    <property type="match status" value="1"/>
</dbReference>
<organism evidence="10 11">
    <name type="scientific">Endobacterium cereale</name>
    <dbReference type="NCBI Taxonomy" id="2663029"/>
    <lineage>
        <taxon>Bacteria</taxon>
        <taxon>Pseudomonadati</taxon>
        <taxon>Pseudomonadota</taxon>
        <taxon>Alphaproteobacteria</taxon>
        <taxon>Hyphomicrobiales</taxon>
        <taxon>Rhizobiaceae</taxon>
        <taxon>Endobacterium</taxon>
    </lineage>
</organism>
<feature type="transmembrane region" description="Helical" evidence="8">
    <location>
        <begin position="266"/>
        <end position="290"/>
    </location>
</feature>
<dbReference type="InterPro" id="IPR013342">
    <property type="entry name" value="Mandelate_racemase_C"/>
</dbReference>
<keyword evidence="8" id="KW-1133">Transmembrane helix</keyword>
<evidence type="ECO:0000256" key="5">
    <source>
        <dbReference type="PIRSR" id="PIRSR634603-1"/>
    </source>
</evidence>
<dbReference type="NCBIfam" id="NF042940">
    <property type="entry name" value="racemase_DgcA"/>
    <property type="match status" value="1"/>
</dbReference>
<keyword evidence="4 7" id="KW-0413">Isomerase</keyword>
<dbReference type="InterPro" id="IPR034593">
    <property type="entry name" value="DgoD-like"/>
</dbReference>
<reference evidence="10 11" key="1">
    <citation type="submission" date="2019-11" db="EMBL/GenBank/DDBJ databases">
        <title>Genome analysis of Rhizobacterium cereale a novel genus and species isolated from maize roots in North Spain.</title>
        <authorList>
            <person name="Menendez E."/>
            <person name="Flores-Felix J.D."/>
            <person name="Ramirez-Bahena M.-H."/>
            <person name="Igual J.M."/>
            <person name="Garcia-Fraile P."/>
            <person name="Peix A."/>
            <person name="Velazquez E."/>
        </authorList>
    </citation>
    <scope>NUCLEOTIDE SEQUENCE [LARGE SCALE GENOMIC DNA]</scope>
    <source>
        <strain evidence="10 11">RZME27</strain>
    </source>
</reference>
<accession>A0A6A8A7R3</accession>
<keyword evidence="11" id="KW-1185">Reference proteome</keyword>
<dbReference type="SUPFAM" id="SSF51604">
    <property type="entry name" value="Enolase C-terminal domain-like"/>
    <property type="match status" value="1"/>
</dbReference>
<dbReference type="SUPFAM" id="SSF54826">
    <property type="entry name" value="Enolase N-terminal domain-like"/>
    <property type="match status" value="1"/>
</dbReference>
<dbReference type="InterPro" id="IPR029065">
    <property type="entry name" value="Enolase_C-like"/>
</dbReference>
<comment type="caution">
    <text evidence="10">The sequence shown here is derived from an EMBL/GenBank/DDBJ whole genome shotgun (WGS) entry which is preliminary data.</text>
</comment>
<dbReference type="SFLD" id="SFLDS00001">
    <property type="entry name" value="Enolase"/>
    <property type="match status" value="1"/>
</dbReference>
<dbReference type="InterPro" id="IPR034603">
    <property type="entry name" value="Dipeptide_epimerase"/>
</dbReference>
<evidence type="ECO:0000313" key="10">
    <source>
        <dbReference type="EMBL" id="MQY47322.1"/>
    </source>
</evidence>
<feature type="active site" description="Proton acceptor; specific for (R)-substrate epimerization" evidence="5">
    <location>
        <position position="150"/>
    </location>
</feature>
<gene>
    <name evidence="10" type="ORF">GAO09_14885</name>
</gene>
<feature type="binding site" evidence="6">
    <location>
        <position position="224"/>
    </location>
    <ligand>
        <name>Mg(2+)</name>
        <dbReference type="ChEBI" id="CHEBI:18420"/>
    </ligand>
</feature>
<proteinExistence type="inferred from homology"/>
<keyword evidence="2 6" id="KW-0479">Metal-binding</keyword>
<comment type="cofactor">
    <cofactor evidence="6 7">
        <name>Mg(2+)</name>
        <dbReference type="ChEBI" id="CHEBI:18420"/>
    </cofactor>
    <text evidence="6 7">Binds 1 Mg(2+) ion per subunit.</text>
</comment>
<sequence length="327" mass="34988">MRRHLEATTESFPIAGTFTISRGSKTEAEVVTCTISANEIIGRGECVPYRRYGEMIEGVLEAIRAMTPAIERGISRESLLTEMKPGAARNAIDCALFDLEAKAGGTTVAAMLGVTDLAPMITCYTISLSDPQTMAAQVAANAHRPLLKIKLGTENDAERIRAVRLAAPNARIVVDANEGWTEANIEHHLAVAAQANIELIEQPLPASNDAILAKIRRKVAICADESVHATKDLAALRDRYDAVNIKLDKTGGLTEGLAMKAEAKRLGFKIMVGCMVGTSLAMAPAVLLAADCDYADLDGPLLLARDRVPGLRYDGSLVSAPRPELWG</sequence>
<comment type="similarity">
    <text evidence="1 7">Belongs to the mandelate racemase/muconate lactonizing enzyme family.</text>
</comment>
<dbReference type="EMBL" id="WIXI01000044">
    <property type="protein sequence ID" value="MQY47322.1"/>
    <property type="molecule type" value="Genomic_DNA"/>
</dbReference>
<dbReference type="InterPro" id="IPR013341">
    <property type="entry name" value="Mandelate_racemase_N_dom"/>
</dbReference>
<evidence type="ECO:0000256" key="6">
    <source>
        <dbReference type="PIRSR" id="PIRSR634603-3"/>
    </source>
</evidence>
<name>A0A6A8A7R3_9HYPH</name>
<evidence type="ECO:0000256" key="2">
    <source>
        <dbReference type="ARBA" id="ARBA00022723"/>
    </source>
</evidence>
<dbReference type="Gene3D" id="3.30.390.10">
    <property type="entry name" value="Enolase-like, N-terminal domain"/>
    <property type="match status" value="1"/>
</dbReference>
<dbReference type="GO" id="GO:0046872">
    <property type="term" value="F:metal ion binding"/>
    <property type="evidence" value="ECO:0007669"/>
    <property type="project" value="UniProtKB-KW"/>
</dbReference>